<keyword evidence="1" id="KW-1185">Reference proteome</keyword>
<evidence type="ECO:0000313" key="2">
    <source>
        <dbReference type="RefSeq" id="XP_052742297.1"/>
    </source>
</evidence>
<dbReference type="GeneID" id="112055535"/>
<sequence length="644" mass="76132">MVNYFIYAKDYSASTEHDDHYHTNGLKTLEQFIIDVEEIKNEVAKSEDPPIESRIIYLHWGYKCEEVDEETTRTAYLQQQGNGPDTLPEKIIDWLKVNYDICSKKSTIKLLYIITDGRVYETSVKKCFKSNKYMHYEKVVFHAFNEDRNEIDISVASSFFKSQCIVYCNNELYDDTDISEEFDYEKINVENFVSEKNNLRSYVKLKFLKKNKNDARVLNEIDKLKKLRVRLFDELSSKTKVDLAKKDRNKFISAFVCTDWYQNLTSVDEIGNAKVDIEKAISATINYLNSENRSFKFDALKFNRNFNTIVEEEPIVDVNFTAEQEIAFPDIICNDETGIPVVILTYVDLLEKIIFHGQHEREKIDPASFSKFKKTMECPLFLVNDKDISESIGYFYTLNVYKQFLANNIRNEPRTRKPFCGGLVLTDTVQYDYYNDYILSATFFDSKKVKFNVGLFYYVLFKNCENKEWMDRNVVEQFKKYAMRRVSETVCKIGLSSLPLDPQENSSLLTALWYCVDLSSCIFKDDPENFTHERMRMFYGVSHCMIEILEYFEYDLDMESIKRRREIISHVMTLKRIDKDSDKVYYLLKKIFKTVDDFLVSEIEKPFNLYKLNYLKLNHKNMLNDDVINETVHLNDYVHLMRGK</sequence>
<evidence type="ECO:0000313" key="1">
    <source>
        <dbReference type="Proteomes" id="UP001652582"/>
    </source>
</evidence>
<reference evidence="2" key="1">
    <citation type="submission" date="2025-08" db="UniProtKB">
        <authorList>
            <consortium name="RefSeq"/>
        </authorList>
    </citation>
    <scope>IDENTIFICATION</scope>
</reference>
<dbReference type="Proteomes" id="UP001652582">
    <property type="component" value="Chromosome 16"/>
</dbReference>
<accession>A0ABM3LTA0</accession>
<gene>
    <name evidence="2" type="primary">LOC112055535</name>
</gene>
<protein>
    <submittedName>
        <fullName evidence="2">Uncharacterized protein LOC112055535</fullName>
    </submittedName>
</protein>
<name>A0ABM3LTA0_BICAN</name>
<organism evidence="1 2">
    <name type="scientific">Bicyclus anynana</name>
    <name type="common">Squinting bush brown butterfly</name>
    <dbReference type="NCBI Taxonomy" id="110368"/>
    <lineage>
        <taxon>Eukaryota</taxon>
        <taxon>Metazoa</taxon>
        <taxon>Ecdysozoa</taxon>
        <taxon>Arthropoda</taxon>
        <taxon>Hexapoda</taxon>
        <taxon>Insecta</taxon>
        <taxon>Pterygota</taxon>
        <taxon>Neoptera</taxon>
        <taxon>Endopterygota</taxon>
        <taxon>Lepidoptera</taxon>
        <taxon>Glossata</taxon>
        <taxon>Ditrysia</taxon>
        <taxon>Papilionoidea</taxon>
        <taxon>Nymphalidae</taxon>
        <taxon>Satyrinae</taxon>
        <taxon>Satyrini</taxon>
        <taxon>Mycalesina</taxon>
        <taxon>Bicyclus</taxon>
    </lineage>
</organism>
<dbReference type="RefSeq" id="XP_052742297.1">
    <property type="nucleotide sequence ID" value="XM_052886337.1"/>
</dbReference>
<proteinExistence type="predicted"/>